<name>A0A1Z5HPY9_9FIRM</name>
<organism evidence="1 2">
    <name type="scientific">Calderihabitans maritimus</name>
    <dbReference type="NCBI Taxonomy" id="1246530"/>
    <lineage>
        <taxon>Bacteria</taxon>
        <taxon>Bacillati</taxon>
        <taxon>Bacillota</taxon>
        <taxon>Clostridia</taxon>
        <taxon>Neomoorellales</taxon>
        <taxon>Calderihabitantaceae</taxon>
        <taxon>Calderihabitans</taxon>
    </lineage>
</organism>
<protein>
    <submittedName>
        <fullName evidence="1">Uncharacterized protein</fullName>
    </submittedName>
</protein>
<gene>
    <name evidence="1" type="ORF">KKC1_07670</name>
</gene>
<comment type="caution">
    <text evidence="1">The sequence shown here is derived from an EMBL/GenBank/DDBJ whole genome shotgun (WGS) entry which is preliminary data.</text>
</comment>
<dbReference type="AlphaFoldDB" id="A0A1Z5HPY9"/>
<dbReference type="Proteomes" id="UP000197032">
    <property type="component" value="Unassembled WGS sequence"/>
</dbReference>
<evidence type="ECO:0000313" key="1">
    <source>
        <dbReference type="EMBL" id="GAW91606.1"/>
    </source>
</evidence>
<evidence type="ECO:0000313" key="2">
    <source>
        <dbReference type="Proteomes" id="UP000197032"/>
    </source>
</evidence>
<reference evidence="2" key="1">
    <citation type="journal article" date="2017" name="Appl. Environ. Microbiol.">
        <title>Genomic analysis of Calderihabitans maritimus KKC1, a thermophilic hydrogenogenic carboxydotrophic bacterium isolated from marine sediment.</title>
        <authorList>
            <person name="Omae K."/>
            <person name="Yoneda Y."/>
            <person name="Fukuyama Y."/>
            <person name="Yoshida T."/>
            <person name="Sako Y."/>
        </authorList>
    </citation>
    <scope>NUCLEOTIDE SEQUENCE [LARGE SCALE GENOMIC DNA]</scope>
    <source>
        <strain evidence="2">KKC1</strain>
    </source>
</reference>
<accession>A0A1Z5HPY9</accession>
<dbReference type="EMBL" id="BDGJ01000020">
    <property type="protein sequence ID" value="GAW91606.1"/>
    <property type="molecule type" value="Genomic_DNA"/>
</dbReference>
<sequence>MIKKKRNCVIPSKQIEIGETSEKIKNMLNFSSISRKIRAHW</sequence>
<proteinExistence type="predicted"/>
<keyword evidence="2" id="KW-1185">Reference proteome</keyword>